<dbReference type="AlphaFoldDB" id="A0A557SSE4"/>
<dbReference type="EMBL" id="VOAH01000015">
    <property type="protein sequence ID" value="TVP39526.1"/>
    <property type="molecule type" value="Genomic_DNA"/>
</dbReference>
<protein>
    <recommendedName>
        <fullName evidence="3">MoaD/ThiS family protein</fullName>
    </recommendedName>
</protein>
<dbReference type="OrthoDB" id="11483at2157"/>
<sequence length="84" mass="8852">MITVDFLGGIRKIAGFSTVNINITNSSINEILTLLESEYDLENKIKESEIMIAINGVESSVLGGRGAKISSGDTVTILSVVHGG</sequence>
<organism evidence="1 2">
    <name type="scientific">Candidatus Nitrosocosmicus arcticus</name>
    <dbReference type="NCBI Taxonomy" id="2035267"/>
    <lineage>
        <taxon>Archaea</taxon>
        <taxon>Nitrososphaerota</taxon>
        <taxon>Nitrososphaeria</taxon>
        <taxon>Nitrososphaerales</taxon>
        <taxon>Nitrososphaeraceae</taxon>
        <taxon>Candidatus Nitrosocosmicus</taxon>
    </lineage>
</organism>
<dbReference type="InterPro" id="IPR003749">
    <property type="entry name" value="ThiS/MoaD-like"/>
</dbReference>
<evidence type="ECO:0008006" key="3">
    <source>
        <dbReference type="Google" id="ProtNLM"/>
    </source>
</evidence>
<proteinExistence type="predicted"/>
<reference evidence="1 2" key="1">
    <citation type="journal article" date="2019" name="Front. Microbiol.">
        <title>Ammonia Oxidation by the Arctic Terrestrial Thaumarchaeote Candidatus Nitrosocosmicus arcticus Is Stimulated by Increasing Temperatures.</title>
        <authorList>
            <person name="Alves R.J.E."/>
            <person name="Kerou M."/>
            <person name="Zappe A."/>
            <person name="Bittner R."/>
            <person name="Abby S.S."/>
            <person name="Schmidt H.A."/>
            <person name="Pfeifer K."/>
            <person name="Schleper C."/>
        </authorList>
    </citation>
    <scope>NUCLEOTIDE SEQUENCE [LARGE SCALE GENOMIC DNA]</scope>
    <source>
        <strain evidence="1 2">Kfb</strain>
    </source>
</reference>
<comment type="caution">
    <text evidence="1">The sequence shown here is derived from an EMBL/GenBank/DDBJ whole genome shotgun (WGS) entry which is preliminary data.</text>
</comment>
<dbReference type="Proteomes" id="UP000315289">
    <property type="component" value="Unassembled WGS sequence"/>
</dbReference>
<keyword evidence="2" id="KW-1185">Reference proteome</keyword>
<gene>
    <name evidence="1" type="ORF">NARC_150120</name>
</gene>
<dbReference type="RefSeq" id="WP_144733858.1">
    <property type="nucleotide sequence ID" value="NZ_ML675590.1"/>
</dbReference>
<accession>A0A557SSE4</accession>
<evidence type="ECO:0000313" key="1">
    <source>
        <dbReference type="EMBL" id="TVP39526.1"/>
    </source>
</evidence>
<dbReference type="Gene3D" id="3.10.20.30">
    <property type="match status" value="1"/>
</dbReference>
<dbReference type="InterPro" id="IPR012675">
    <property type="entry name" value="Beta-grasp_dom_sf"/>
</dbReference>
<name>A0A557SSE4_9ARCH</name>
<dbReference type="SUPFAM" id="SSF54285">
    <property type="entry name" value="MoaD/ThiS"/>
    <property type="match status" value="1"/>
</dbReference>
<evidence type="ECO:0000313" key="2">
    <source>
        <dbReference type="Proteomes" id="UP000315289"/>
    </source>
</evidence>
<dbReference type="CDD" id="cd17040">
    <property type="entry name" value="Ubl_MoaD_like"/>
    <property type="match status" value="1"/>
</dbReference>
<dbReference type="InterPro" id="IPR016155">
    <property type="entry name" value="Mopterin_synth/thiamin_S_b"/>
</dbReference>
<dbReference type="Pfam" id="PF02597">
    <property type="entry name" value="ThiS"/>
    <property type="match status" value="1"/>
</dbReference>